<dbReference type="EMBL" id="LFQU01000001">
    <property type="protein sequence ID" value="KOO69893.1"/>
    <property type="molecule type" value="Genomic_DNA"/>
</dbReference>
<dbReference type="AlphaFoldDB" id="A0A8E1UT93"/>
<dbReference type="PANTHER" id="PTHR34039:SF1">
    <property type="entry name" value="UPF0102 PROTEIN YRAN"/>
    <property type="match status" value="1"/>
</dbReference>
<dbReference type="RefSeq" id="WP_053397507.1">
    <property type="nucleotide sequence ID" value="NZ_DAWBWQ010000034.1"/>
</dbReference>
<evidence type="ECO:0000256" key="2">
    <source>
        <dbReference type="HAMAP-Rule" id="MF_00048"/>
    </source>
</evidence>
<dbReference type="HAMAP" id="MF_00048">
    <property type="entry name" value="UPF0102"/>
    <property type="match status" value="1"/>
</dbReference>
<evidence type="ECO:0000256" key="1">
    <source>
        <dbReference type="ARBA" id="ARBA00006738"/>
    </source>
</evidence>
<dbReference type="InterPro" id="IPR003509">
    <property type="entry name" value="UPF0102_YraN-like"/>
</dbReference>
<comment type="caution">
    <text evidence="3">The sequence shown here is derived from an EMBL/GenBank/DDBJ whole genome shotgun (WGS) entry which is preliminary data.</text>
</comment>
<protein>
    <recommendedName>
        <fullName evidence="2">UPF0102 protein ACU52_00720</fullName>
    </recommendedName>
</protein>
<proteinExistence type="inferred from homology"/>
<dbReference type="GO" id="GO:0003676">
    <property type="term" value="F:nucleic acid binding"/>
    <property type="evidence" value="ECO:0007669"/>
    <property type="project" value="InterPro"/>
</dbReference>
<dbReference type="SUPFAM" id="SSF52980">
    <property type="entry name" value="Restriction endonuclease-like"/>
    <property type="match status" value="1"/>
</dbReference>
<dbReference type="InterPro" id="IPR011335">
    <property type="entry name" value="Restrct_endonuc-II-like"/>
</dbReference>
<organism evidence="3 4">
    <name type="scientific">Xylanibacter rarus</name>
    <dbReference type="NCBI Taxonomy" id="1676614"/>
    <lineage>
        <taxon>Bacteria</taxon>
        <taxon>Pseudomonadati</taxon>
        <taxon>Bacteroidota</taxon>
        <taxon>Bacteroidia</taxon>
        <taxon>Bacteroidales</taxon>
        <taxon>Prevotellaceae</taxon>
        <taxon>Xylanibacter</taxon>
    </lineage>
</organism>
<dbReference type="Pfam" id="PF02021">
    <property type="entry name" value="UPF0102"/>
    <property type="match status" value="1"/>
</dbReference>
<reference evidence="3 4" key="1">
    <citation type="submission" date="2015-06" db="EMBL/GenBank/DDBJ databases">
        <title>Prevotella sp. 109, sp. nov., a novel member of the family Prevotellaceae isolated from human faeces.</title>
        <authorList>
            <person name="Shkoporov A.N."/>
            <person name="Chaplin A.V."/>
            <person name="Kafarskaia L.I."/>
            <person name="Efimov B.A."/>
        </authorList>
    </citation>
    <scope>NUCLEOTIDE SEQUENCE [LARGE SCALE GENOMIC DNA]</scope>
    <source>
        <strain evidence="3 4">109</strain>
    </source>
</reference>
<keyword evidence="4" id="KW-1185">Reference proteome</keyword>
<dbReference type="PANTHER" id="PTHR34039">
    <property type="entry name" value="UPF0102 PROTEIN YRAN"/>
    <property type="match status" value="1"/>
</dbReference>
<dbReference type="OrthoDB" id="9802516at2"/>
<sequence>MAEHNNIGRWGEQKAAEYLEQHGFRIIWRDWRDGHRDIDIVAIDADCLVVVEVKTRRNADFMAPEQAVDARKIRNLSLAAAKFVRANNIEMPVRFDIVSVTGVPGGPCEINHIEDAFLPLSY</sequence>
<dbReference type="Proteomes" id="UP000036951">
    <property type="component" value="Unassembled WGS sequence"/>
</dbReference>
<dbReference type="InterPro" id="IPR011856">
    <property type="entry name" value="tRNA_endonuc-like_dom_sf"/>
</dbReference>
<dbReference type="Gene3D" id="3.40.1350.10">
    <property type="match status" value="1"/>
</dbReference>
<accession>A0A8E1UT93</accession>
<comment type="similarity">
    <text evidence="1 2">Belongs to the UPF0102 family.</text>
</comment>
<name>A0A8E1UT93_9BACT</name>
<gene>
    <name evidence="3" type="ORF">ACU52_00720</name>
</gene>
<evidence type="ECO:0000313" key="3">
    <source>
        <dbReference type="EMBL" id="KOO69893.1"/>
    </source>
</evidence>
<dbReference type="CDD" id="cd20736">
    <property type="entry name" value="PoNe_Nuclease"/>
    <property type="match status" value="1"/>
</dbReference>
<evidence type="ECO:0000313" key="4">
    <source>
        <dbReference type="Proteomes" id="UP000036951"/>
    </source>
</evidence>